<reference evidence="1" key="3">
    <citation type="submission" date="2018-11" db="EMBL/GenBank/DDBJ databases">
        <title>Proposal to divide the Flavobacteriaceae and reorganize its genera based on Amino Acid Identity values calculated from whole genome sequences.</title>
        <authorList>
            <person name="Nicholson A.C."/>
            <person name="Gulvik C.A."/>
            <person name="Whitney A.M."/>
            <person name="Humrighouse B.W."/>
            <person name="Bell M."/>
            <person name="Holmes B."/>
            <person name="Steigerwalt A."/>
            <person name="Villarma A."/>
            <person name="Sheth M."/>
            <person name="Batra D."/>
            <person name="Pryor J."/>
            <person name="Bernardet J.-F."/>
            <person name="Hugo C."/>
            <person name="Kampfer P."/>
            <person name="Newman J."/>
            <person name="Mcquiston J.R."/>
        </authorList>
    </citation>
    <scope>NUCLEOTIDE SEQUENCE [LARGE SCALE GENOMIC DNA]</scope>
    <source>
        <strain evidence="1">G0188</strain>
    </source>
</reference>
<evidence type="ECO:0000313" key="4">
    <source>
        <dbReference type="Proteomes" id="UP000273270"/>
    </source>
</evidence>
<dbReference type="AlphaFoldDB" id="A0A376DQG7"/>
<reference evidence="4" key="2">
    <citation type="submission" date="2018-11" db="EMBL/GenBank/DDBJ databases">
        <title>Proposal to divide the Flavobacteriaceae and reorganize its genera based on Amino Acid Identity values calculated from whole genome sequences.</title>
        <authorList>
            <person name="Nicholson A.C."/>
            <person name="Gulvik C.A."/>
            <person name="Whitney A.M."/>
            <person name="Humrighouse B.W."/>
            <person name="Bell M."/>
            <person name="Holmes B."/>
            <person name="Steigerwalt A.G."/>
            <person name="Villarma A."/>
            <person name="Sheth M."/>
            <person name="Batra D."/>
            <person name="Pryor J."/>
            <person name="Bernardet J.-F."/>
            <person name="Hugo C."/>
            <person name="Kampfer P."/>
            <person name="Newman J."/>
            <person name="McQuiston J.R."/>
        </authorList>
    </citation>
    <scope>NUCLEOTIDE SEQUENCE [LARGE SCALE GENOMIC DNA]</scope>
    <source>
        <strain evidence="4">G0188</strain>
    </source>
</reference>
<protein>
    <submittedName>
        <fullName evidence="2">Uncharacterized protein</fullName>
    </submittedName>
</protein>
<keyword evidence="4" id="KW-1185">Reference proteome</keyword>
<evidence type="ECO:0000313" key="3">
    <source>
        <dbReference type="Proteomes" id="UP000255224"/>
    </source>
</evidence>
<dbReference type="EMBL" id="UFVQ01000003">
    <property type="protein sequence ID" value="STC93847.1"/>
    <property type="molecule type" value="Genomic_DNA"/>
</dbReference>
<reference evidence="2 3" key="1">
    <citation type="submission" date="2018-06" db="EMBL/GenBank/DDBJ databases">
        <authorList>
            <consortium name="Pathogen Informatics"/>
            <person name="Doyle S."/>
        </authorList>
    </citation>
    <scope>NUCLEOTIDE SEQUENCE [LARGE SCALE GENOMIC DNA]</scope>
    <source>
        <strain evidence="2 3">NCTC13533</strain>
    </source>
</reference>
<gene>
    <name evidence="1" type="ORF">EG346_13145</name>
    <name evidence="2" type="ORF">NCTC13533_01068</name>
</gene>
<sequence length="106" mass="12130">MKLSGIFGAVFIVFLFSCHKKDEKEPVLSDLLVEDFDCTKDAVFDTLNVSQHLRKIVKDISSLNVYETDQRGKGAIGTPANFKNFQKLYTKASEQDYFQRLQLIFS</sequence>
<organism evidence="2 3">
    <name type="scientific">Chryseobacterium carnipullorum</name>
    <dbReference type="NCBI Taxonomy" id="1124835"/>
    <lineage>
        <taxon>Bacteria</taxon>
        <taxon>Pseudomonadati</taxon>
        <taxon>Bacteroidota</taxon>
        <taxon>Flavobacteriia</taxon>
        <taxon>Flavobacteriales</taxon>
        <taxon>Weeksellaceae</taxon>
        <taxon>Chryseobacterium group</taxon>
        <taxon>Chryseobacterium</taxon>
    </lineage>
</organism>
<dbReference type="Proteomes" id="UP000255224">
    <property type="component" value="Unassembled WGS sequence"/>
</dbReference>
<dbReference type="EMBL" id="CP033920">
    <property type="protein sequence ID" value="AZA49061.1"/>
    <property type="molecule type" value="Genomic_DNA"/>
</dbReference>
<dbReference type="KEGG" id="ccau:EG346_13145"/>
<proteinExistence type="predicted"/>
<dbReference type="STRING" id="297244.SAMN05421639_10843"/>
<name>A0A376DQG7_CHRCU</name>
<accession>A0A376DQG7</accession>
<accession>A0A3G6M0C7</accession>
<dbReference type="PROSITE" id="PS51257">
    <property type="entry name" value="PROKAR_LIPOPROTEIN"/>
    <property type="match status" value="1"/>
</dbReference>
<dbReference type="Proteomes" id="UP000273270">
    <property type="component" value="Chromosome"/>
</dbReference>
<evidence type="ECO:0000313" key="1">
    <source>
        <dbReference type="EMBL" id="AZA49061.1"/>
    </source>
</evidence>
<evidence type="ECO:0000313" key="2">
    <source>
        <dbReference type="EMBL" id="STC93847.1"/>
    </source>
</evidence>